<dbReference type="SUPFAM" id="SSF53474">
    <property type="entry name" value="alpha/beta-Hydrolases"/>
    <property type="match status" value="1"/>
</dbReference>
<dbReference type="EMBL" id="KN847603">
    <property type="protein sequence ID" value="KIV98693.1"/>
    <property type="molecule type" value="Genomic_DNA"/>
</dbReference>
<dbReference type="Proteomes" id="UP000053259">
    <property type="component" value="Unassembled WGS sequence"/>
</dbReference>
<dbReference type="Gene3D" id="3.40.50.1820">
    <property type="entry name" value="alpha/beta hydrolase"/>
    <property type="match status" value="1"/>
</dbReference>
<dbReference type="HOGENOM" id="CLU_036837_0_0_1"/>
<feature type="compositionally biased region" description="Low complexity" evidence="1">
    <location>
        <begin position="245"/>
        <end position="258"/>
    </location>
</feature>
<dbReference type="OrthoDB" id="94039at2759"/>
<dbReference type="AlphaFoldDB" id="A0A0D2AIE8"/>
<feature type="region of interest" description="Disordered" evidence="1">
    <location>
        <begin position="233"/>
        <end position="261"/>
    </location>
</feature>
<sequence>MSTSHFHIQEHKVPCQHIRSYPYATLHYDEEVLHLAVKQYTPLNNPNPQRGDVTIIGAHANGFPKELYEPLWDELLQRSEKQGWRIRGIWIADVAFQGWSGVLNEDKLGCNPGWYDHPRDLLHLINTFRDQMPRPIVGIGHSMGGNTLINLSLMHPRLIETLVLIDPVISRAPSRSGNWGVAAASFTRRDRWPSRRAAEESFKRSKFYQVWDPRVLERWIKYGLRELPTKLYPDPDPKSAATGSTVTPEPTVTPNVTTNEEEKEVTLTTTKHQEVFSFMRTYHPARPGEPRDKVLHPELPLYPDMGSPEPFYRPEPTITFHMLPFLRPTVLYVFGEHSDLSAPEARKDKMEITGTGVGGSGGVKEGKVEEVIIKDTGHLIAMEKVNETATIGAEWIGKRIEEWRQDEETLKRYWDSLPERAKFTMGPEYEEGFKKLGMTRLPKQGNSQPAKL</sequence>
<name>A0A0D2AIE8_9PEZI</name>
<dbReference type="InterPro" id="IPR000073">
    <property type="entry name" value="AB_hydrolase_1"/>
</dbReference>
<accession>A0A0D2AIE8</accession>
<dbReference type="Pfam" id="PF12697">
    <property type="entry name" value="Abhydrolase_6"/>
    <property type="match status" value="1"/>
</dbReference>
<protein>
    <recommendedName>
        <fullName evidence="2">AB hydrolase-1 domain-containing protein</fullName>
    </recommendedName>
</protein>
<dbReference type="InParanoid" id="A0A0D2AIE8"/>
<dbReference type="VEuPathDB" id="FungiDB:PV09_09521"/>
<dbReference type="ESTHER" id="9pezi-a0a0d2aie8">
    <property type="family name" value="MpaH"/>
</dbReference>
<evidence type="ECO:0000313" key="3">
    <source>
        <dbReference type="EMBL" id="KIV98693.1"/>
    </source>
</evidence>
<dbReference type="STRING" id="253628.A0A0D2AIE8"/>
<feature type="domain" description="AB hydrolase-1" evidence="2">
    <location>
        <begin position="83"/>
        <end position="380"/>
    </location>
</feature>
<keyword evidence="4" id="KW-1185">Reference proteome</keyword>
<proteinExistence type="predicted"/>
<dbReference type="GeneID" id="27317494"/>
<dbReference type="RefSeq" id="XP_016208563.1">
    <property type="nucleotide sequence ID" value="XM_016363593.1"/>
</dbReference>
<reference evidence="3 4" key="1">
    <citation type="submission" date="2015-01" db="EMBL/GenBank/DDBJ databases">
        <title>The Genome Sequence of Ochroconis gallopava CBS43764.</title>
        <authorList>
            <consortium name="The Broad Institute Genomics Platform"/>
            <person name="Cuomo C."/>
            <person name="de Hoog S."/>
            <person name="Gorbushina A."/>
            <person name="Stielow B."/>
            <person name="Teixiera M."/>
            <person name="Abouelleil A."/>
            <person name="Chapman S.B."/>
            <person name="Priest M."/>
            <person name="Young S.K."/>
            <person name="Wortman J."/>
            <person name="Nusbaum C."/>
            <person name="Birren B."/>
        </authorList>
    </citation>
    <scope>NUCLEOTIDE SEQUENCE [LARGE SCALE GENOMIC DNA]</scope>
    <source>
        <strain evidence="3 4">CBS 43764</strain>
    </source>
</reference>
<evidence type="ECO:0000259" key="2">
    <source>
        <dbReference type="Pfam" id="PF12697"/>
    </source>
</evidence>
<dbReference type="InterPro" id="IPR029058">
    <property type="entry name" value="AB_hydrolase_fold"/>
</dbReference>
<evidence type="ECO:0000256" key="1">
    <source>
        <dbReference type="SAM" id="MobiDB-lite"/>
    </source>
</evidence>
<gene>
    <name evidence="3" type="ORF">PV09_09521</name>
</gene>
<evidence type="ECO:0000313" key="4">
    <source>
        <dbReference type="Proteomes" id="UP000053259"/>
    </source>
</evidence>
<organism evidence="3 4">
    <name type="scientific">Verruconis gallopava</name>
    <dbReference type="NCBI Taxonomy" id="253628"/>
    <lineage>
        <taxon>Eukaryota</taxon>
        <taxon>Fungi</taxon>
        <taxon>Dikarya</taxon>
        <taxon>Ascomycota</taxon>
        <taxon>Pezizomycotina</taxon>
        <taxon>Dothideomycetes</taxon>
        <taxon>Pleosporomycetidae</taxon>
        <taxon>Venturiales</taxon>
        <taxon>Sympoventuriaceae</taxon>
        <taxon>Verruconis</taxon>
    </lineage>
</organism>